<accession>A0A1W1URF3</accession>
<sequence length="96" mass="11450">MKIQELTELLREQERLTNEFEELMERLKQHPINQVVDTTSTEQFQSLQRSREFSQEAMEKREQMTALLKDFNARLGGNVQFLQRVLIELDGHDEDI</sequence>
<evidence type="ECO:0000313" key="3">
    <source>
        <dbReference type="Proteomes" id="UP000192582"/>
    </source>
</evidence>
<dbReference type="AlphaFoldDB" id="A0A1W1URF3"/>
<organism evidence="2 3">
    <name type="scientific">Deinococcus hopiensis KR-140</name>
    <dbReference type="NCBI Taxonomy" id="695939"/>
    <lineage>
        <taxon>Bacteria</taxon>
        <taxon>Thermotogati</taxon>
        <taxon>Deinococcota</taxon>
        <taxon>Deinococci</taxon>
        <taxon>Deinococcales</taxon>
        <taxon>Deinococcaceae</taxon>
        <taxon>Deinococcus</taxon>
    </lineage>
</organism>
<keyword evidence="1" id="KW-0175">Coiled coil</keyword>
<feature type="coiled-coil region" evidence="1">
    <location>
        <begin position="3"/>
        <end position="30"/>
    </location>
</feature>
<dbReference type="EMBL" id="FWWU01000006">
    <property type="protein sequence ID" value="SMB83391.1"/>
    <property type="molecule type" value="Genomic_DNA"/>
</dbReference>
<evidence type="ECO:0000256" key="1">
    <source>
        <dbReference type="SAM" id="Coils"/>
    </source>
</evidence>
<protein>
    <recommendedName>
        <fullName evidence="4">FlgN protein</fullName>
    </recommendedName>
</protein>
<keyword evidence="3" id="KW-1185">Reference proteome</keyword>
<evidence type="ECO:0008006" key="4">
    <source>
        <dbReference type="Google" id="ProtNLM"/>
    </source>
</evidence>
<gene>
    <name evidence="2" type="ORF">SAMN00790413_04411</name>
</gene>
<dbReference type="Proteomes" id="UP000192582">
    <property type="component" value="Unassembled WGS sequence"/>
</dbReference>
<reference evidence="2 3" key="1">
    <citation type="submission" date="2017-04" db="EMBL/GenBank/DDBJ databases">
        <authorList>
            <person name="Afonso C.L."/>
            <person name="Miller P.J."/>
            <person name="Scott M.A."/>
            <person name="Spackman E."/>
            <person name="Goraichik I."/>
            <person name="Dimitrov K.M."/>
            <person name="Suarez D.L."/>
            <person name="Swayne D.E."/>
        </authorList>
    </citation>
    <scope>NUCLEOTIDE SEQUENCE [LARGE SCALE GENOMIC DNA]</scope>
    <source>
        <strain evidence="2 3">KR-140</strain>
    </source>
</reference>
<name>A0A1W1URF3_9DEIO</name>
<proteinExistence type="predicted"/>
<evidence type="ECO:0000313" key="2">
    <source>
        <dbReference type="EMBL" id="SMB83391.1"/>
    </source>
</evidence>
<dbReference type="RefSeq" id="WP_084046496.1">
    <property type="nucleotide sequence ID" value="NZ_FWWU01000006.1"/>
</dbReference>